<feature type="transmembrane region" description="Helical" evidence="1">
    <location>
        <begin position="206"/>
        <end position="226"/>
    </location>
</feature>
<name>A0ABV5XYD5_ARTRM</name>
<evidence type="ECO:0000313" key="3">
    <source>
        <dbReference type="Proteomes" id="UP001589702"/>
    </source>
</evidence>
<evidence type="ECO:0000313" key="2">
    <source>
        <dbReference type="EMBL" id="MFB9819747.1"/>
    </source>
</evidence>
<dbReference type="EMBL" id="JBHMBC010000014">
    <property type="protein sequence ID" value="MFB9819747.1"/>
    <property type="molecule type" value="Genomic_DNA"/>
</dbReference>
<protein>
    <recommendedName>
        <fullName evidence="4">ABC transporter permease</fullName>
    </recommendedName>
</protein>
<dbReference type="Proteomes" id="UP001589702">
    <property type="component" value="Unassembled WGS sequence"/>
</dbReference>
<comment type="caution">
    <text evidence="2">The sequence shown here is derived from an EMBL/GenBank/DDBJ whole genome shotgun (WGS) entry which is preliminary data.</text>
</comment>
<feature type="transmembrane region" description="Helical" evidence="1">
    <location>
        <begin position="181"/>
        <end position="199"/>
    </location>
</feature>
<accession>A0ABV5XYD5</accession>
<keyword evidence="1" id="KW-1133">Transmembrane helix</keyword>
<keyword evidence="1" id="KW-0472">Membrane</keyword>
<sequence>MSRRDIGASVLAGRASRADARASLRGPFSLALRLQQGAIIGWCLGGLATGLLAGALGSAVQQALNGAPSITSVLRAMIQAQGTSMTQLVISVLFEFAGVLAAACCLQAIIRLRQEETAGTAALLAAQPLSRVHLLASFLALGAASVLLVMAFAAVGAWASLIASGDTSNAVTDVWQTAADQLPAALIYLALPAAAFVLWPRWTMPLGWGTLILGVMIGIYGGMIGLDKSVRDLSPFTHTPVPSASGSDWSGGFWMLGIAAALTTIALIAMRRREIGAA</sequence>
<proteinExistence type="predicted"/>
<feature type="transmembrane region" description="Helical" evidence="1">
    <location>
        <begin position="252"/>
        <end position="270"/>
    </location>
</feature>
<organism evidence="2 3">
    <name type="scientific">Arthrobacter ramosus</name>
    <dbReference type="NCBI Taxonomy" id="1672"/>
    <lineage>
        <taxon>Bacteria</taxon>
        <taxon>Bacillati</taxon>
        <taxon>Actinomycetota</taxon>
        <taxon>Actinomycetes</taxon>
        <taxon>Micrococcales</taxon>
        <taxon>Micrococcaceae</taxon>
        <taxon>Arthrobacter</taxon>
    </lineage>
</organism>
<keyword evidence="1" id="KW-0812">Transmembrane</keyword>
<dbReference type="RefSeq" id="WP_234750915.1">
    <property type="nucleotide sequence ID" value="NZ_BAAAWN010000001.1"/>
</dbReference>
<feature type="transmembrane region" description="Helical" evidence="1">
    <location>
        <begin position="134"/>
        <end position="161"/>
    </location>
</feature>
<gene>
    <name evidence="2" type="ORF">ACFFP1_09555</name>
</gene>
<feature type="transmembrane region" description="Helical" evidence="1">
    <location>
        <begin position="39"/>
        <end position="64"/>
    </location>
</feature>
<evidence type="ECO:0008006" key="4">
    <source>
        <dbReference type="Google" id="ProtNLM"/>
    </source>
</evidence>
<evidence type="ECO:0000256" key="1">
    <source>
        <dbReference type="SAM" id="Phobius"/>
    </source>
</evidence>
<keyword evidence="3" id="KW-1185">Reference proteome</keyword>
<reference evidence="2 3" key="1">
    <citation type="submission" date="2024-09" db="EMBL/GenBank/DDBJ databases">
        <authorList>
            <person name="Sun Q."/>
            <person name="Mori K."/>
        </authorList>
    </citation>
    <scope>NUCLEOTIDE SEQUENCE [LARGE SCALE GENOMIC DNA]</scope>
    <source>
        <strain evidence="2 3">JCM 1334</strain>
    </source>
</reference>
<feature type="transmembrane region" description="Helical" evidence="1">
    <location>
        <begin position="84"/>
        <end position="106"/>
    </location>
</feature>